<dbReference type="Ensembl" id="ENSMUST00000073428.7">
    <property type="protein sequence ID" value="ENSMUSP00000073134.7"/>
    <property type="gene ID" value="ENSMUSG00000063354.8"/>
</dbReference>
<feature type="domain" description="Zinc transporter ZIP4 N-terminal" evidence="23">
    <location>
        <begin position="46"/>
        <end position="196"/>
    </location>
</feature>
<evidence type="ECO:0000256" key="6">
    <source>
        <dbReference type="ARBA" id="ARBA00022692"/>
    </source>
</evidence>
<evidence type="ECO:0000256" key="15">
    <source>
        <dbReference type="ARBA" id="ARBA00023136"/>
    </source>
</evidence>
<dbReference type="PANTHER" id="PTHR12191">
    <property type="entry name" value="SOLUTE CARRIER FAMILY 39"/>
    <property type="match status" value="1"/>
</dbReference>
<evidence type="ECO:0000256" key="18">
    <source>
        <dbReference type="ARBA" id="ARBA00041703"/>
    </source>
</evidence>
<evidence type="ECO:0000256" key="22">
    <source>
        <dbReference type="SAM" id="Phobius"/>
    </source>
</evidence>
<evidence type="ECO:0000256" key="11">
    <source>
        <dbReference type="ARBA" id="ARBA00022843"/>
    </source>
</evidence>
<evidence type="ECO:0000259" key="23">
    <source>
        <dbReference type="Pfam" id="PF18292"/>
    </source>
</evidence>
<dbReference type="VEuPathDB" id="HostDB:ENSMUSG00000063354"/>
<dbReference type="Bgee" id="ENSMUSG00000063354">
    <property type="expression patterns" value="Expressed in small intestine Peyer's patch and 95 other cell types or tissues"/>
</dbReference>
<dbReference type="AlphaFoldDB" id="A0A2U3TZ56"/>
<accession>A0A2U3TZ56</accession>
<evidence type="ECO:0000256" key="3">
    <source>
        <dbReference type="ARBA" id="ARBA00006939"/>
    </source>
</evidence>
<keyword evidence="10" id="KW-0862">Zinc</keyword>
<dbReference type="GO" id="GO:0046872">
    <property type="term" value="F:metal ion binding"/>
    <property type="evidence" value="ECO:0007669"/>
    <property type="project" value="UniProtKB-KW"/>
</dbReference>
<feature type="transmembrane region" description="Helical" evidence="22">
    <location>
        <begin position="519"/>
        <end position="541"/>
    </location>
</feature>
<evidence type="ECO:0000259" key="24">
    <source>
        <dbReference type="Pfam" id="PF21116"/>
    </source>
</evidence>
<comment type="subcellular location">
    <subcellularLocation>
        <location evidence="2">Apical cell membrane</location>
        <topology evidence="2">Multi-pass membrane protein</topology>
    </subcellularLocation>
    <subcellularLocation>
        <location evidence="1">Recycling endosome membrane</location>
        <topology evidence="1">Multi-pass membrane protein</topology>
    </subcellularLocation>
</comment>
<keyword evidence="27" id="KW-1185">Reference proteome</keyword>
<feature type="domain" description="Zinc transporter ZIP4/12 EF-hand" evidence="24">
    <location>
        <begin position="202"/>
        <end position="318"/>
    </location>
</feature>
<evidence type="ECO:0000256" key="9">
    <source>
        <dbReference type="ARBA" id="ARBA00022753"/>
    </source>
</evidence>
<evidence type="ECO:0000256" key="7">
    <source>
        <dbReference type="ARBA" id="ARBA00022723"/>
    </source>
</evidence>
<reference evidence="30" key="1">
    <citation type="journal article" date="2007" name="Proc. Natl. Acad. Sci. U.S.A.">
        <title>Large-scale phosphorylation analysis of mouse liver.</title>
        <authorList>
            <person name="Villen J."/>
            <person name="Beausoleil S.A."/>
            <person name="Gerber S.A."/>
            <person name="Gygi S.P."/>
        </authorList>
    </citation>
    <scope>IDENTIFICATION BY MASS SPECTROMETRY [LARGE SCALE ANALYSIS]</scope>
</reference>
<dbReference type="GO" id="GO:0006829">
    <property type="term" value="P:zinc ion transport"/>
    <property type="evidence" value="ECO:0007669"/>
    <property type="project" value="UniProtKB-KW"/>
</dbReference>
<evidence type="ECO:0000256" key="21">
    <source>
        <dbReference type="SAM" id="MobiDB-lite"/>
    </source>
</evidence>
<evidence type="ECO:0007829" key="30">
    <source>
        <dbReference type="PubMed" id="17242355"/>
    </source>
</evidence>
<dbReference type="InterPro" id="IPR049406">
    <property type="entry name" value="ZIP4_12_EF-hand"/>
</dbReference>
<dbReference type="GO" id="GO:0055038">
    <property type="term" value="C:recycling endosome membrane"/>
    <property type="evidence" value="ECO:0007669"/>
    <property type="project" value="UniProtKB-SubCell"/>
</dbReference>
<keyword evidence="4" id="KW-0813">Transport</keyword>
<keyword evidence="6 22" id="KW-0812">Transmembrane</keyword>
<feature type="transmembrane region" description="Helical" evidence="22">
    <location>
        <begin position="547"/>
        <end position="566"/>
    </location>
</feature>
<keyword evidence="28 29" id="KW-1267">Proteomics identification</keyword>
<reference evidence="31" key="3">
    <citation type="journal article" date="2010" name="Cell">
        <title>A tissue-specific atlas of mouse protein phosphorylation and expression.</title>
        <authorList>
            <person name="Huttlin E.L."/>
            <person name="Jedrychowski M.P."/>
            <person name="Elias J.E."/>
            <person name="Goswami T."/>
            <person name="Rad R."/>
            <person name="Beausoleil S.A."/>
            <person name="Villen J."/>
            <person name="Haas W."/>
            <person name="Sowa M.E."/>
            <person name="Gygi S.P."/>
        </authorList>
    </citation>
    <scope>IDENTIFICATION BY MASS SPECTROMETRY [LARGE SCALE ANALYSIS]</scope>
</reference>
<dbReference type="AGR" id="MGI:1919277"/>
<dbReference type="GO" id="GO:0046873">
    <property type="term" value="F:metal ion transmembrane transporter activity"/>
    <property type="evidence" value="ECO:0007669"/>
    <property type="project" value="InterPro"/>
</dbReference>
<keyword evidence="13 22" id="KW-1133">Transmembrane helix</keyword>
<feature type="region of interest" description="Disordered" evidence="21">
    <location>
        <begin position="233"/>
        <end position="273"/>
    </location>
</feature>
<dbReference type="InterPro" id="IPR041137">
    <property type="entry name" value="ZIP4_N"/>
</dbReference>
<dbReference type="PANTHER" id="PTHR12191:SF21">
    <property type="entry name" value="ZINC TRANSPORTER ZIP4"/>
    <property type="match status" value="1"/>
</dbReference>
<evidence type="ECO:0000256" key="16">
    <source>
        <dbReference type="ARBA" id="ARBA00034634"/>
    </source>
</evidence>
<dbReference type="Antibodypedia" id="28508">
    <property type="antibodies" value="219 antibodies from 32 providers"/>
</dbReference>
<gene>
    <name evidence="25 26" type="primary">Slc39a4</name>
</gene>
<evidence type="ECO:0000256" key="14">
    <source>
        <dbReference type="ARBA" id="ARBA00023065"/>
    </source>
</evidence>
<evidence type="ECO:0000256" key="8">
    <source>
        <dbReference type="ARBA" id="ARBA00022729"/>
    </source>
</evidence>
<evidence type="ECO:0000256" key="19">
    <source>
        <dbReference type="ARBA" id="ARBA00042777"/>
    </source>
</evidence>
<evidence type="ECO:0000313" key="25">
    <source>
        <dbReference type="Ensembl" id="ENSMUSP00000073134.7"/>
    </source>
</evidence>
<comment type="similarity">
    <text evidence="3">Belongs to the ZIP transporter (TC 2.A.5) family.</text>
</comment>
<evidence type="ECO:0000256" key="5">
    <source>
        <dbReference type="ARBA" id="ARBA00022475"/>
    </source>
</evidence>
<dbReference type="GeneTree" id="ENSGT00940000160042"/>
<evidence type="ECO:0007829" key="29">
    <source>
        <dbReference type="ProteomicsDB" id="A0A2U3TZ56"/>
    </source>
</evidence>
<feature type="transmembrane region" description="Helical" evidence="22">
    <location>
        <begin position="578"/>
        <end position="601"/>
    </location>
</feature>
<keyword evidence="12" id="KW-0864">Zinc transport</keyword>
<evidence type="ECO:0000313" key="26">
    <source>
        <dbReference type="MGI" id="MGI:1919277"/>
    </source>
</evidence>
<reference evidence="25" key="6">
    <citation type="submission" date="2025-09" db="UniProtKB">
        <authorList>
            <consortium name="Ensembl"/>
        </authorList>
    </citation>
    <scope>IDENTIFICATION</scope>
    <source>
        <strain evidence="25">C57BL/6J</strain>
    </source>
</reference>
<dbReference type="Pfam" id="PF02535">
    <property type="entry name" value="Zip"/>
    <property type="match status" value="1"/>
</dbReference>
<keyword evidence="5" id="KW-1003">Cell membrane</keyword>
<dbReference type="jPOST" id="A0A2U3TZ56"/>
<keyword evidence="8" id="KW-0732">Signal</keyword>
<evidence type="ECO:0007829" key="31">
    <source>
        <dbReference type="PubMed" id="21183079"/>
    </source>
</evidence>
<dbReference type="Pfam" id="PF18292">
    <property type="entry name" value="ZIP4_domain"/>
    <property type="match status" value="1"/>
</dbReference>
<evidence type="ECO:0000313" key="27">
    <source>
        <dbReference type="Proteomes" id="UP000000589"/>
    </source>
</evidence>
<sequence>MLPKSVTQGLVLALLVGTVAVARPRNLLSLLALGQGALDRLELDGLLNTLVARVHCTDGPCEKCLSVENVLALGKPDKPQPAPESVLESRHIIYLSAAAALYLNNPEKTCKDIQAGLLASHVDDYLATLESPEAMTLGLSQLLQKIEAHAASQPTGEKTCVDLPQLLEEAEAAGVSKSAGLVLTALLDHVINGSCFQGLPSPQYFVDFVFRLHSSDPPNITLHELENLMHHLGVGGEDHSDHDDHGDHADHSHPDRKASHQDSELHTPHNSNSSVWDTLCLSAKDIMAVYGLSEEAGVSPQAWAQLTPALVQQQLSGACSPYPTIRIQDQLSQTERYLYGSLATLLICLCAVFGLLLLTCAKCSTATHYIMQTFLSLAVGALTGDALLHLIPKDSEKDGPCSHGGHSHGISLQLAPSNLRQSKQTHESSRSDLVAEETPELLNPETRRLRAELRLLPYLITLGDAVHNFADGLAVGAAFSSSWKTGLATSLAVFCHELPHELGDFAALLHAGLSVKRALLLNLASALTAFAGLYVALAVGVGEEGEAWILAVATGLFLYVALCDMLPAMMNVRDQRPWLLFLLHNVGLLGGWTVLLLLSLYEDNITF</sequence>
<feature type="transmembrane region" description="Helical" evidence="22">
    <location>
        <begin position="337"/>
        <end position="361"/>
    </location>
</feature>
<dbReference type="InterPro" id="IPR003689">
    <property type="entry name" value="ZIP"/>
</dbReference>
<evidence type="ECO:0000256" key="13">
    <source>
        <dbReference type="ARBA" id="ARBA00022989"/>
    </source>
</evidence>
<evidence type="ECO:0000256" key="2">
    <source>
        <dbReference type="ARBA" id="ARBA00004424"/>
    </source>
</evidence>
<evidence type="ECO:0000256" key="10">
    <source>
        <dbReference type="ARBA" id="ARBA00022833"/>
    </source>
</evidence>
<reference evidence="25 27" key="4">
    <citation type="journal article" date="2011" name="PLoS Biol.">
        <title>Modernizing reference genome assemblies.</title>
        <authorList>
            <person name="Church D.M."/>
            <person name="Schneider V.A."/>
            <person name="Graves T."/>
            <person name="Auger K."/>
            <person name="Cunningham F."/>
            <person name="Bouk N."/>
            <person name="Chen H.C."/>
            <person name="Agarwala R."/>
            <person name="McLaren W.M."/>
            <person name="Ritchie G.R."/>
            <person name="Albracht D."/>
            <person name="Kremitzki M."/>
            <person name="Rock S."/>
            <person name="Kotkiewicz H."/>
            <person name="Kremitzki C."/>
            <person name="Wollam A."/>
            <person name="Trani L."/>
            <person name="Fulton L."/>
            <person name="Fulton R."/>
            <person name="Matthews L."/>
            <person name="Whitehead S."/>
            <person name="Chow W."/>
            <person name="Torrance J."/>
            <person name="Dunn M."/>
            <person name="Harden G."/>
            <person name="Threadgold G."/>
            <person name="Wood J."/>
            <person name="Collins J."/>
            <person name="Heath P."/>
            <person name="Griffiths G."/>
            <person name="Pelan S."/>
            <person name="Grafham D."/>
            <person name="Eichler E.E."/>
            <person name="Weinstock G."/>
            <person name="Mardis E.R."/>
            <person name="Wilson R.K."/>
            <person name="Howe K."/>
            <person name="Flicek P."/>
            <person name="Hubbard T."/>
        </authorList>
    </citation>
    <scope>NUCLEOTIDE SEQUENCE [LARGE SCALE GENOMIC DNA]</scope>
    <source>
        <strain evidence="25 27">C57BL/6J</strain>
    </source>
</reference>
<evidence type="ECO:0007829" key="28">
    <source>
        <dbReference type="PeptideAtlas" id="A0A2U3TZ56"/>
    </source>
</evidence>
<dbReference type="InterPro" id="IPR050799">
    <property type="entry name" value="ZIP_Transporter"/>
</dbReference>
<keyword evidence="9" id="KW-0967">Endosome</keyword>
<evidence type="ECO:0000256" key="12">
    <source>
        <dbReference type="ARBA" id="ARBA00022906"/>
    </source>
</evidence>
<dbReference type="Proteomes" id="UP000000589">
    <property type="component" value="Chromosome 15"/>
</dbReference>
<name>A0A2U3TZ56_MOUSE</name>
<feature type="compositionally biased region" description="Basic and acidic residues" evidence="21">
    <location>
        <begin position="236"/>
        <end position="267"/>
    </location>
</feature>
<evidence type="ECO:0000256" key="20">
    <source>
        <dbReference type="ARBA" id="ARBA00055808"/>
    </source>
</evidence>
<evidence type="ECO:0000256" key="1">
    <source>
        <dbReference type="ARBA" id="ARBA00004195"/>
    </source>
</evidence>
<reference evidence="25 27" key="2">
    <citation type="journal article" date="2009" name="PLoS Biol.">
        <title>Lineage-specific biology revealed by a finished genome assembly of the mouse.</title>
        <authorList>
            <consortium name="Mouse Genome Sequencing Consortium"/>
            <person name="Church D.M."/>
            <person name="Goodstadt L."/>
            <person name="Hillier L.W."/>
            <person name="Zody M.C."/>
            <person name="Goldstein S."/>
            <person name="She X."/>
            <person name="Bult C.J."/>
            <person name="Agarwala R."/>
            <person name="Cherry J.L."/>
            <person name="DiCuccio M."/>
            <person name="Hlavina W."/>
            <person name="Kapustin Y."/>
            <person name="Meric P."/>
            <person name="Maglott D."/>
            <person name="Birtle Z."/>
            <person name="Marques A.C."/>
            <person name="Graves T."/>
            <person name="Zhou S."/>
            <person name="Teague B."/>
            <person name="Potamousis K."/>
            <person name="Churas C."/>
            <person name="Place M."/>
            <person name="Herschleb J."/>
            <person name="Runnheim R."/>
            <person name="Forrest D."/>
            <person name="Amos-Landgraf J."/>
            <person name="Schwartz D.C."/>
            <person name="Cheng Z."/>
            <person name="Lindblad-Toh K."/>
            <person name="Eichler E.E."/>
            <person name="Ponting C.P."/>
        </authorList>
    </citation>
    <scope>NUCLEOTIDE SEQUENCE [LARGE SCALE GENOMIC DNA]</scope>
    <source>
        <strain evidence="25 27">C57BL/6J</strain>
    </source>
</reference>
<protein>
    <recommendedName>
        <fullName evidence="17">Zinc transporter ZIP4</fullName>
    </recommendedName>
    <alternativeName>
        <fullName evidence="19">Solute carrier family 39 member 4</fullName>
    </alternativeName>
    <alternativeName>
        <fullName evidence="18">Zrt- and Irt-like protein 4</fullName>
    </alternativeName>
</protein>
<proteinExistence type="evidence at protein level"/>
<comment type="function">
    <text evidence="20">Selective transporter that mediates the uptake of Zn(2+). Plays an essential role for dietary zinc uptake from small intestine. The Zn(2+) uniporter activity is regulated by zinc availability. Also exhibits polyspecific binding and transport of Cu(2+), Cd(2+) and possibly Ni(2+) but at higher concentrations.</text>
</comment>
<dbReference type="ExpressionAtlas" id="A0A2U3TZ56">
    <property type="expression patterns" value="baseline and differential"/>
</dbReference>
<dbReference type="SMR" id="A0A2U3TZ56"/>
<reference evidence="25" key="5">
    <citation type="submission" date="2025-08" db="UniProtKB">
        <authorList>
            <consortium name="Ensembl"/>
        </authorList>
    </citation>
    <scope>IDENTIFICATION</scope>
    <source>
        <strain evidence="25">C57BL/6J</strain>
    </source>
</reference>
<keyword evidence="14" id="KW-0406">Ion transport</keyword>
<evidence type="ECO:0000256" key="4">
    <source>
        <dbReference type="ARBA" id="ARBA00022448"/>
    </source>
</evidence>
<keyword evidence="11" id="KW-0832">Ubl conjugation</keyword>
<dbReference type="MGI" id="MGI:1919277">
    <property type="gene designation" value="Slc39a4"/>
</dbReference>
<organism evidence="25 27">
    <name type="scientific">Mus musculus</name>
    <name type="common">Mouse</name>
    <dbReference type="NCBI Taxonomy" id="10090"/>
    <lineage>
        <taxon>Eukaryota</taxon>
        <taxon>Metazoa</taxon>
        <taxon>Chordata</taxon>
        <taxon>Craniata</taxon>
        <taxon>Vertebrata</taxon>
        <taxon>Euteleostomi</taxon>
        <taxon>Mammalia</taxon>
        <taxon>Eutheria</taxon>
        <taxon>Euarchontoglires</taxon>
        <taxon>Glires</taxon>
        <taxon>Rodentia</taxon>
        <taxon>Myomorpha</taxon>
        <taxon>Muroidea</taxon>
        <taxon>Muridae</taxon>
        <taxon>Murinae</taxon>
        <taxon>Mus</taxon>
        <taxon>Mus</taxon>
    </lineage>
</organism>
<keyword evidence="15 22" id="KW-0472">Membrane</keyword>
<dbReference type="Pfam" id="PF21116">
    <property type="entry name" value="EF-hand_Zip"/>
    <property type="match status" value="1"/>
</dbReference>
<comment type="catalytic activity">
    <reaction evidence="16">
        <text>Zn(2+)(in) = Zn(2+)(out)</text>
        <dbReference type="Rhea" id="RHEA:29351"/>
        <dbReference type="ChEBI" id="CHEBI:29105"/>
    </reaction>
</comment>
<dbReference type="GO" id="GO:0016324">
    <property type="term" value="C:apical plasma membrane"/>
    <property type="evidence" value="ECO:0007669"/>
    <property type="project" value="UniProtKB-SubCell"/>
</dbReference>
<evidence type="ECO:0000256" key="17">
    <source>
        <dbReference type="ARBA" id="ARBA00039394"/>
    </source>
</evidence>
<keyword evidence="7" id="KW-0479">Metal-binding</keyword>